<comment type="pathway">
    <text evidence="2">Protein modification; protein sumoylation.</text>
</comment>
<dbReference type="GO" id="GO:0061665">
    <property type="term" value="F:SUMO ligase activity"/>
    <property type="evidence" value="ECO:0000318"/>
    <property type="project" value="GO_Central"/>
</dbReference>
<dbReference type="CDD" id="cd16650">
    <property type="entry name" value="SP-RING_PIAS-like"/>
    <property type="match status" value="1"/>
</dbReference>
<dbReference type="GO" id="GO:0006357">
    <property type="term" value="P:regulation of transcription by RNA polymerase II"/>
    <property type="evidence" value="ECO:0000318"/>
    <property type="project" value="GO_Central"/>
</dbReference>
<dbReference type="InterPro" id="IPR013083">
    <property type="entry name" value="Znf_RING/FYVE/PHD"/>
</dbReference>
<evidence type="ECO:0000256" key="6">
    <source>
        <dbReference type="ARBA" id="ARBA00022771"/>
    </source>
</evidence>
<dbReference type="InterPro" id="IPR003034">
    <property type="entry name" value="SAP_dom"/>
</dbReference>
<dbReference type="KEGG" id="mbr:MONBRDRAFT_31004"/>
<dbReference type="PROSITE" id="PS51466">
    <property type="entry name" value="PINIT"/>
    <property type="match status" value="1"/>
</dbReference>
<dbReference type="Pfam" id="PF02891">
    <property type="entry name" value="zf-MIZ"/>
    <property type="match status" value="1"/>
</dbReference>
<evidence type="ECO:0000256" key="3">
    <source>
        <dbReference type="ARBA" id="ARBA00005383"/>
    </source>
</evidence>
<comment type="similarity">
    <text evidence="3">Belongs to the PIAS family.</text>
</comment>
<dbReference type="InterPro" id="IPR036361">
    <property type="entry name" value="SAP_dom_sf"/>
</dbReference>
<keyword evidence="9" id="KW-0539">Nucleus</keyword>
<dbReference type="Pfam" id="PF02037">
    <property type="entry name" value="SAP"/>
    <property type="match status" value="1"/>
</dbReference>
<evidence type="ECO:0000259" key="12">
    <source>
        <dbReference type="PROSITE" id="PS50800"/>
    </source>
</evidence>
<dbReference type="RefSeq" id="XP_001742843.1">
    <property type="nucleotide sequence ID" value="XM_001742791.1"/>
</dbReference>
<dbReference type="FunCoup" id="A9UQP6">
    <property type="interactions" value="1760"/>
</dbReference>
<keyword evidence="4" id="KW-0808">Transferase</keyword>
<sequence>MAHLHYQMSRMKDDQILKALRVNELKGVLRALGTSTTGNRSLLVQRIKAYLDSADQHTHRITRSNLEHFYHQLLDERDTNNASARASATTSSPSRPATVSSSPQSTAHSHPPAPKPQMKHTPFLESVISVIPPQLMTTGAMHRVGPAGRPAYYFHAELSPQQVMLLQSVTPTNKPFRLFLRVGHKRKGDAYYSDEFPRNGSWQINDRTPVDRLSLRGRPLDITPYVHINNPPMATRIKIEGIRTTDQVQNFDVALVEVVIANEVSPTELFHGLLHLEAEAGRAWAQQKLASPESEGGDEDLIVNTTESISLKCPLSHKRISTPARGEYCNHLQCFDALTYIQMNALQCRWNCPICHRPILIQGLRICDWMTGVLELAPSDCEHALVHPDLRVEYAPSSMPTSPSSDAGPHALSSMKQEAKDEYPVDLSPEDLSELVRMLEEDDRLSQSQSADAPDVAAASITVSAPPAKRAHTEPSALPSAAGPARGSRHDPILLD</sequence>
<feature type="compositionally biased region" description="Low complexity" evidence="11">
    <location>
        <begin position="82"/>
        <end position="103"/>
    </location>
</feature>
<dbReference type="GO" id="GO:0000785">
    <property type="term" value="C:chromatin"/>
    <property type="evidence" value="ECO:0000318"/>
    <property type="project" value="GO_Central"/>
</dbReference>
<evidence type="ECO:0000259" key="13">
    <source>
        <dbReference type="PROSITE" id="PS51044"/>
    </source>
</evidence>
<evidence type="ECO:0000259" key="14">
    <source>
        <dbReference type="PROSITE" id="PS51466"/>
    </source>
</evidence>
<keyword evidence="8" id="KW-0862">Zinc</keyword>
<dbReference type="InterPro" id="IPR004181">
    <property type="entry name" value="Znf_MIZ"/>
</dbReference>
<evidence type="ECO:0000256" key="8">
    <source>
        <dbReference type="ARBA" id="ARBA00022833"/>
    </source>
</evidence>
<keyword evidence="7" id="KW-0833">Ubl conjugation pathway</keyword>
<dbReference type="STRING" id="81824.A9UQP6"/>
<dbReference type="GO" id="GO:0003712">
    <property type="term" value="F:transcription coregulator activity"/>
    <property type="evidence" value="ECO:0000318"/>
    <property type="project" value="GO_Central"/>
</dbReference>
<keyword evidence="6 10" id="KW-0863">Zinc-finger</keyword>
<evidence type="ECO:0000256" key="4">
    <source>
        <dbReference type="ARBA" id="ARBA00022679"/>
    </source>
</evidence>
<protein>
    <submittedName>
        <fullName evidence="15">Uncharacterized protein</fullName>
    </submittedName>
</protein>
<proteinExistence type="inferred from homology"/>
<dbReference type="SUPFAM" id="SSF68906">
    <property type="entry name" value="SAP domain"/>
    <property type="match status" value="1"/>
</dbReference>
<evidence type="ECO:0000256" key="11">
    <source>
        <dbReference type="SAM" id="MobiDB-lite"/>
    </source>
</evidence>
<dbReference type="GeneID" id="5888007"/>
<reference evidence="15 16" key="1">
    <citation type="journal article" date="2008" name="Nature">
        <title>The genome of the choanoflagellate Monosiga brevicollis and the origin of metazoans.</title>
        <authorList>
            <consortium name="JGI Sequencing"/>
            <person name="King N."/>
            <person name="Westbrook M.J."/>
            <person name="Young S.L."/>
            <person name="Kuo A."/>
            <person name="Abedin M."/>
            <person name="Chapman J."/>
            <person name="Fairclough S."/>
            <person name="Hellsten U."/>
            <person name="Isogai Y."/>
            <person name="Letunic I."/>
            <person name="Marr M."/>
            <person name="Pincus D."/>
            <person name="Putnam N."/>
            <person name="Rokas A."/>
            <person name="Wright K.J."/>
            <person name="Zuzow R."/>
            <person name="Dirks W."/>
            <person name="Good M."/>
            <person name="Goodstein D."/>
            <person name="Lemons D."/>
            <person name="Li W."/>
            <person name="Lyons J.B."/>
            <person name="Morris A."/>
            <person name="Nichols S."/>
            <person name="Richter D.J."/>
            <person name="Salamov A."/>
            <person name="Bork P."/>
            <person name="Lim W.A."/>
            <person name="Manning G."/>
            <person name="Miller W.T."/>
            <person name="McGinnis W."/>
            <person name="Shapiro H."/>
            <person name="Tjian R."/>
            <person name="Grigoriev I.V."/>
            <person name="Rokhsar D."/>
        </authorList>
    </citation>
    <scope>NUCLEOTIDE SEQUENCE [LARGE SCALE GENOMIC DNA]</scope>
    <source>
        <strain evidence="16">MX1 / ATCC 50154</strain>
    </source>
</reference>
<dbReference type="Proteomes" id="UP000001357">
    <property type="component" value="Unassembled WGS sequence"/>
</dbReference>
<evidence type="ECO:0000256" key="2">
    <source>
        <dbReference type="ARBA" id="ARBA00004718"/>
    </source>
</evidence>
<dbReference type="eggNOG" id="KOG2169">
    <property type="taxonomic scope" value="Eukaryota"/>
</dbReference>
<dbReference type="PANTHER" id="PTHR10782:SF4">
    <property type="entry name" value="TONALLI, ISOFORM E"/>
    <property type="match status" value="1"/>
</dbReference>
<dbReference type="PROSITE" id="PS51044">
    <property type="entry name" value="ZF_SP_RING"/>
    <property type="match status" value="1"/>
</dbReference>
<comment type="subcellular location">
    <subcellularLocation>
        <location evidence="1">Nucleus</location>
    </subcellularLocation>
</comment>
<dbReference type="PROSITE" id="PS50800">
    <property type="entry name" value="SAP"/>
    <property type="match status" value="1"/>
</dbReference>
<name>A9UQP6_MONBE</name>
<dbReference type="InterPro" id="IPR023321">
    <property type="entry name" value="PINIT"/>
</dbReference>
<accession>A9UQP6</accession>
<dbReference type="AlphaFoldDB" id="A9UQP6"/>
<dbReference type="Gene3D" id="1.10.720.30">
    <property type="entry name" value="SAP domain"/>
    <property type="match status" value="1"/>
</dbReference>
<organism evidence="15 16">
    <name type="scientific">Monosiga brevicollis</name>
    <name type="common">Choanoflagellate</name>
    <dbReference type="NCBI Taxonomy" id="81824"/>
    <lineage>
        <taxon>Eukaryota</taxon>
        <taxon>Choanoflagellata</taxon>
        <taxon>Craspedida</taxon>
        <taxon>Salpingoecidae</taxon>
        <taxon>Monosiga</taxon>
    </lineage>
</organism>
<evidence type="ECO:0000256" key="9">
    <source>
        <dbReference type="ARBA" id="ARBA00023242"/>
    </source>
</evidence>
<feature type="region of interest" description="Disordered" evidence="11">
    <location>
        <begin position="80"/>
        <end position="119"/>
    </location>
</feature>
<dbReference type="GO" id="GO:0005634">
    <property type="term" value="C:nucleus"/>
    <property type="evidence" value="ECO:0007669"/>
    <property type="project" value="UniProtKB-SubCell"/>
</dbReference>
<dbReference type="GO" id="GO:0008270">
    <property type="term" value="F:zinc ion binding"/>
    <property type="evidence" value="ECO:0007669"/>
    <property type="project" value="UniProtKB-KW"/>
</dbReference>
<dbReference type="UniPathway" id="UPA00886"/>
<feature type="domain" description="PINIT" evidence="14">
    <location>
        <begin position="104"/>
        <end position="259"/>
    </location>
</feature>
<dbReference type="Gene3D" id="3.30.40.10">
    <property type="entry name" value="Zinc/RING finger domain, C3HC4 (zinc finger)"/>
    <property type="match status" value="1"/>
</dbReference>
<dbReference type="PANTHER" id="PTHR10782">
    <property type="entry name" value="ZINC FINGER MIZ DOMAIN-CONTAINING PROTEIN"/>
    <property type="match status" value="1"/>
</dbReference>
<keyword evidence="16" id="KW-1185">Reference proteome</keyword>
<gene>
    <name evidence="15" type="ORF">MONBRDRAFT_31004</name>
</gene>
<dbReference type="GO" id="GO:0016925">
    <property type="term" value="P:protein sumoylation"/>
    <property type="evidence" value="ECO:0000318"/>
    <property type="project" value="GO_Central"/>
</dbReference>
<evidence type="ECO:0000256" key="7">
    <source>
        <dbReference type="ARBA" id="ARBA00022786"/>
    </source>
</evidence>
<feature type="region of interest" description="Disordered" evidence="11">
    <location>
        <begin position="395"/>
        <end position="425"/>
    </location>
</feature>
<dbReference type="SMART" id="SM00513">
    <property type="entry name" value="SAP"/>
    <property type="match status" value="1"/>
</dbReference>
<evidence type="ECO:0000256" key="5">
    <source>
        <dbReference type="ARBA" id="ARBA00022723"/>
    </source>
</evidence>
<evidence type="ECO:0000256" key="10">
    <source>
        <dbReference type="PROSITE-ProRule" id="PRU00452"/>
    </source>
</evidence>
<evidence type="ECO:0000313" key="16">
    <source>
        <dbReference type="Proteomes" id="UP000001357"/>
    </source>
</evidence>
<evidence type="ECO:0000313" key="15">
    <source>
        <dbReference type="EMBL" id="EDQ93081.1"/>
    </source>
</evidence>
<feature type="domain" description="SP-RING-type" evidence="13">
    <location>
        <begin position="297"/>
        <end position="379"/>
    </location>
</feature>
<feature type="domain" description="SAP" evidence="12">
    <location>
        <begin position="17"/>
        <end position="51"/>
    </location>
</feature>
<feature type="region of interest" description="Disordered" evidence="11">
    <location>
        <begin position="439"/>
        <end position="496"/>
    </location>
</feature>
<evidence type="ECO:0000256" key="1">
    <source>
        <dbReference type="ARBA" id="ARBA00004123"/>
    </source>
</evidence>
<keyword evidence="5" id="KW-0479">Metal-binding</keyword>
<dbReference type="InParanoid" id="A9UQP6"/>
<dbReference type="EMBL" id="CH991543">
    <property type="protein sequence ID" value="EDQ93081.1"/>
    <property type="molecule type" value="Genomic_DNA"/>
</dbReference>